<protein>
    <submittedName>
        <fullName evidence="1">Uncharacterized protein</fullName>
    </submittedName>
</protein>
<proteinExistence type="predicted"/>
<dbReference type="Proteomes" id="UP000515220">
    <property type="component" value="Chromosome"/>
</dbReference>
<organism evidence="1 2">
    <name type="scientific">Acetobacter aceti</name>
    <dbReference type="NCBI Taxonomy" id="435"/>
    <lineage>
        <taxon>Bacteria</taxon>
        <taxon>Pseudomonadati</taxon>
        <taxon>Pseudomonadota</taxon>
        <taxon>Alphaproteobacteria</taxon>
        <taxon>Acetobacterales</taxon>
        <taxon>Acetobacteraceae</taxon>
        <taxon>Acetobacter</taxon>
        <taxon>Acetobacter subgen. Acetobacter</taxon>
    </lineage>
</organism>
<reference evidence="1 2" key="1">
    <citation type="submission" date="2020-07" db="EMBL/GenBank/DDBJ databases">
        <title>Complete Genome Sequence of an acetic acid bacterium, Acetobacter aceti JCM20276.</title>
        <authorList>
            <person name="Hirose Y."/>
            <person name="Mihara H."/>
        </authorList>
    </citation>
    <scope>NUCLEOTIDE SEQUENCE [LARGE SCALE GENOMIC DNA]</scope>
    <source>
        <strain evidence="1 2">JCM20276</strain>
    </source>
</reference>
<sequence length="108" mass="11527">MATSSNTTTRFDNVSDAMLADMIGYADAKAKAAAEEVSALKEELKRRGAEKIEGSHFSVTNKEQISARLDTKAIRARLGDEVAKFEVPSISQVIRVKANAAALATLAS</sequence>
<accession>A0A6S6PSI0</accession>
<dbReference type="RefSeq" id="WP_099347931.1">
    <property type="nucleotide sequence ID" value="NZ_AP023326.1"/>
</dbReference>
<dbReference type="AlphaFoldDB" id="A0A6S6PSI0"/>
<dbReference type="EMBL" id="AP023326">
    <property type="protein sequence ID" value="BCI68074.1"/>
    <property type="molecule type" value="Genomic_DNA"/>
</dbReference>
<name>A0A6S6PSI0_ACEAC</name>
<evidence type="ECO:0000313" key="1">
    <source>
        <dbReference type="EMBL" id="BCI68074.1"/>
    </source>
</evidence>
<evidence type="ECO:0000313" key="2">
    <source>
        <dbReference type="Proteomes" id="UP000515220"/>
    </source>
</evidence>
<gene>
    <name evidence="1" type="ORF">AAJCM20276_26980</name>
</gene>